<organism evidence="2 3">
    <name type="scientific">Byssothecium circinans</name>
    <dbReference type="NCBI Taxonomy" id="147558"/>
    <lineage>
        <taxon>Eukaryota</taxon>
        <taxon>Fungi</taxon>
        <taxon>Dikarya</taxon>
        <taxon>Ascomycota</taxon>
        <taxon>Pezizomycotina</taxon>
        <taxon>Dothideomycetes</taxon>
        <taxon>Pleosporomycetidae</taxon>
        <taxon>Pleosporales</taxon>
        <taxon>Massarineae</taxon>
        <taxon>Massarinaceae</taxon>
        <taxon>Byssothecium</taxon>
    </lineage>
</organism>
<evidence type="ECO:0000256" key="1">
    <source>
        <dbReference type="SAM" id="Phobius"/>
    </source>
</evidence>
<keyword evidence="1" id="KW-1133">Transmembrane helix</keyword>
<sequence length="197" mass="21626">MANRAIFIAASTIAILGAIYIFRNSPSTPNFNMSSDTKSTSTTGVAGLEWKLSQISRSPPSLLVTLKNNSPSPFTLLKWGTPLDVQASNTGVFKVVDAETGEEISTNFIKVNRMMPPSREDVVTIAPGTEEATEVVFNKPWMPEKKPAKYKVKAEGAFTGIWEKYGDDVRDTDLEAYTDSPWNGKEFSSNEAVMIVH</sequence>
<reference evidence="2" key="1">
    <citation type="journal article" date="2020" name="Stud. Mycol.">
        <title>101 Dothideomycetes genomes: a test case for predicting lifestyles and emergence of pathogens.</title>
        <authorList>
            <person name="Haridas S."/>
            <person name="Albert R."/>
            <person name="Binder M."/>
            <person name="Bloem J."/>
            <person name="Labutti K."/>
            <person name="Salamov A."/>
            <person name="Andreopoulos B."/>
            <person name="Baker S."/>
            <person name="Barry K."/>
            <person name="Bills G."/>
            <person name="Bluhm B."/>
            <person name="Cannon C."/>
            <person name="Castanera R."/>
            <person name="Culley D."/>
            <person name="Daum C."/>
            <person name="Ezra D."/>
            <person name="Gonzalez J."/>
            <person name="Henrissat B."/>
            <person name="Kuo A."/>
            <person name="Liang C."/>
            <person name="Lipzen A."/>
            <person name="Lutzoni F."/>
            <person name="Magnuson J."/>
            <person name="Mondo S."/>
            <person name="Nolan M."/>
            <person name="Ohm R."/>
            <person name="Pangilinan J."/>
            <person name="Park H.-J."/>
            <person name="Ramirez L."/>
            <person name="Alfaro M."/>
            <person name="Sun H."/>
            <person name="Tritt A."/>
            <person name="Yoshinaga Y."/>
            <person name="Zwiers L.-H."/>
            <person name="Turgeon B."/>
            <person name="Goodwin S."/>
            <person name="Spatafora J."/>
            <person name="Crous P."/>
            <person name="Grigoriev I."/>
        </authorList>
    </citation>
    <scope>NUCLEOTIDE SEQUENCE</scope>
    <source>
        <strain evidence="2">CBS 675.92</strain>
    </source>
</reference>
<name>A0A6A5UE61_9PLEO</name>
<keyword evidence="3" id="KW-1185">Reference proteome</keyword>
<protein>
    <submittedName>
        <fullName evidence="2">Uncharacterized protein</fullName>
    </submittedName>
</protein>
<evidence type="ECO:0000313" key="3">
    <source>
        <dbReference type="Proteomes" id="UP000800035"/>
    </source>
</evidence>
<feature type="transmembrane region" description="Helical" evidence="1">
    <location>
        <begin position="6"/>
        <end position="23"/>
    </location>
</feature>
<keyword evidence="1" id="KW-0472">Membrane</keyword>
<accession>A0A6A5UE61</accession>
<dbReference type="EMBL" id="ML976979">
    <property type="protein sequence ID" value="KAF1962249.1"/>
    <property type="molecule type" value="Genomic_DNA"/>
</dbReference>
<gene>
    <name evidence="2" type="ORF">CC80DRAFT_157624</name>
</gene>
<proteinExistence type="predicted"/>
<evidence type="ECO:0000313" key="2">
    <source>
        <dbReference type="EMBL" id="KAF1962249.1"/>
    </source>
</evidence>
<dbReference type="Proteomes" id="UP000800035">
    <property type="component" value="Unassembled WGS sequence"/>
</dbReference>
<dbReference type="Gene3D" id="2.60.40.2970">
    <property type="match status" value="1"/>
</dbReference>
<dbReference type="OrthoDB" id="4664297at2759"/>
<dbReference type="AlphaFoldDB" id="A0A6A5UE61"/>
<keyword evidence="1" id="KW-0812">Transmembrane</keyword>